<accession>A0A5B7CGZ2</accession>
<evidence type="ECO:0000313" key="3">
    <source>
        <dbReference type="Proteomes" id="UP000324222"/>
    </source>
</evidence>
<feature type="region of interest" description="Disordered" evidence="1">
    <location>
        <begin position="1"/>
        <end position="42"/>
    </location>
</feature>
<comment type="caution">
    <text evidence="2">The sequence shown here is derived from an EMBL/GenBank/DDBJ whole genome shotgun (WGS) entry which is preliminary data.</text>
</comment>
<evidence type="ECO:0000256" key="1">
    <source>
        <dbReference type="SAM" id="MobiDB-lite"/>
    </source>
</evidence>
<dbReference type="EMBL" id="VSRR010000033">
    <property type="protein sequence ID" value="MPC08525.1"/>
    <property type="molecule type" value="Genomic_DNA"/>
</dbReference>
<keyword evidence="3" id="KW-1185">Reference proteome</keyword>
<dbReference type="Proteomes" id="UP000324222">
    <property type="component" value="Unassembled WGS sequence"/>
</dbReference>
<reference evidence="2 3" key="1">
    <citation type="submission" date="2019-05" db="EMBL/GenBank/DDBJ databases">
        <title>Another draft genome of Portunus trituberculatus and its Hox gene families provides insights of decapod evolution.</title>
        <authorList>
            <person name="Jeong J.-H."/>
            <person name="Song I."/>
            <person name="Kim S."/>
            <person name="Choi T."/>
            <person name="Kim D."/>
            <person name="Ryu S."/>
            <person name="Kim W."/>
        </authorList>
    </citation>
    <scope>NUCLEOTIDE SEQUENCE [LARGE SCALE GENOMIC DNA]</scope>
    <source>
        <tissue evidence="2">Muscle</tissue>
    </source>
</reference>
<gene>
    <name evidence="2" type="ORF">E2C01_001113</name>
</gene>
<protein>
    <submittedName>
        <fullName evidence="2">Uncharacterized protein</fullName>
    </submittedName>
</protein>
<sequence>MHRTSEDCVCPAAPPRPGRKPSRLTTRAWPGTPTPWSAPDPACPYVTVHPYPRHLPGTVAATEKGPLFSPTED</sequence>
<feature type="compositionally biased region" description="Pro residues" evidence="1">
    <location>
        <begin position="32"/>
        <end position="42"/>
    </location>
</feature>
<name>A0A5B7CGZ2_PORTR</name>
<organism evidence="2 3">
    <name type="scientific">Portunus trituberculatus</name>
    <name type="common">Swimming crab</name>
    <name type="synonym">Neptunus trituberculatus</name>
    <dbReference type="NCBI Taxonomy" id="210409"/>
    <lineage>
        <taxon>Eukaryota</taxon>
        <taxon>Metazoa</taxon>
        <taxon>Ecdysozoa</taxon>
        <taxon>Arthropoda</taxon>
        <taxon>Crustacea</taxon>
        <taxon>Multicrustacea</taxon>
        <taxon>Malacostraca</taxon>
        <taxon>Eumalacostraca</taxon>
        <taxon>Eucarida</taxon>
        <taxon>Decapoda</taxon>
        <taxon>Pleocyemata</taxon>
        <taxon>Brachyura</taxon>
        <taxon>Eubrachyura</taxon>
        <taxon>Portunoidea</taxon>
        <taxon>Portunidae</taxon>
        <taxon>Portuninae</taxon>
        <taxon>Portunus</taxon>
    </lineage>
</organism>
<evidence type="ECO:0000313" key="2">
    <source>
        <dbReference type="EMBL" id="MPC08525.1"/>
    </source>
</evidence>
<dbReference type="AlphaFoldDB" id="A0A5B7CGZ2"/>
<proteinExistence type="predicted"/>